<keyword evidence="2" id="KW-1185">Reference proteome</keyword>
<dbReference type="EMBL" id="BPLQ01004594">
    <property type="protein sequence ID" value="GIY09254.1"/>
    <property type="molecule type" value="Genomic_DNA"/>
</dbReference>
<sequence length="94" mass="10479">MLMNDPSLPPLQGNLIKPLLPPPQHEVIQEWRIWSRLGLKVGHARKPSLAAPGIGDLLVLLPTQCATSYCLMERGVGDVFFWLLSTRQLPSTRP</sequence>
<gene>
    <name evidence="1" type="ORF">CDAR_391611</name>
</gene>
<comment type="caution">
    <text evidence="1">The sequence shown here is derived from an EMBL/GenBank/DDBJ whole genome shotgun (WGS) entry which is preliminary data.</text>
</comment>
<protein>
    <submittedName>
        <fullName evidence="1">Uncharacterized protein</fullName>
    </submittedName>
</protein>
<proteinExistence type="predicted"/>
<evidence type="ECO:0000313" key="1">
    <source>
        <dbReference type="EMBL" id="GIY09254.1"/>
    </source>
</evidence>
<evidence type="ECO:0000313" key="2">
    <source>
        <dbReference type="Proteomes" id="UP001054837"/>
    </source>
</evidence>
<accession>A0AAV4QK72</accession>
<name>A0AAV4QK72_9ARAC</name>
<dbReference type="AlphaFoldDB" id="A0AAV4QK72"/>
<dbReference type="Proteomes" id="UP001054837">
    <property type="component" value="Unassembled WGS sequence"/>
</dbReference>
<reference evidence="1 2" key="1">
    <citation type="submission" date="2021-06" db="EMBL/GenBank/DDBJ databases">
        <title>Caerostris darwini draft genome.</title>
        <authorList>
            <person name="Kono N."/>
            <person name="Arakawa K."/>
        </authorList>
    </citation>
    <scope>NUCLEOTIDE SEQUENCE [LARGE SCALE GENOMIC DNA]</scope>
</reference>
<organism evidence="1 2">
    <name type="scientific">Caerostris darwini</name>
    <dbReference type="NCBI Taxonomy" id="1538125"/>
    <lineage>
        <taxon>Eukaryota</taxon>
        <taxon>Metazoa</taxon>
        <taxon>Ecdysozoa</taxon>
        <taxon>Arthropoda</taxon>
        <taxon>Chelicerata</taxon>
        <taxon>Arachnida</taxon>
        <taxon>Araneae</taxon>
        <taxon>Araneomorphae</taxon>
        <taxon>Entelegynae</taxon>
        <taxon>Araneoidea</taxon>
        <taxon>Araneidae</taxon>
        <taxon>Caerostris</taxon>
    </lineage>
</organism>